<accession>A0A926I7L0</accession>
<name>A0A926I7L0_9FIRM</name>
<dbReference type="EMBL" id="JACRTC010000008">
    <property type="protein sequence ID" value="MBC8571229.1"/>
    <property type="molecule type" value="Genomic_DNA"/>
</dbReference>
<dbReference type="Pfam" id="PF14262">
    <property type="entry name" value="Cthe_2159"/>
    <property type="match status" value="1"/>
</dbReference>
<dbReference type="Proteomes" id="UP000660861">
    <property type="component" value="Unassembled WGS sequence"/>
</dbReference>
<gene>
    <name evidence="2" type="ORF">H8709_10370</name>
</gene>
<comment type="caution">
    <text evidence="2">The sequence shown here is derived from an EMBL/GenBank/DDBJ whole genome shotgun (WGS) entry which is preliminary data.</text>
</comment>
<evidence type="ECO:0000313" key="2">
    <source>
        <dbReference type="EMBL" id="MBC8571229.1"/>
    </source>
</evidence>
<reference evidence="2" key="1">
    <citation type="submission" date="2020-08" db="EMBL/GenBank/DDBJ databases">
        <title>Genome public.</title>
        <authorList>
            <person name="Liu C."/>
            <person name="Sun Q."/>
        </authorList>
    </citation>
    <scope>NUCLEOTIDE SEQUENCE</scope>
    <source>
        <strain evidence="2">NSJ-54</strain>
    </source>
</reference>
<proteinExistence type="predicted"/>
<sequence length="569" mass="58933">MKQIGRPDTPAPILTPDGFDLSIDNTPSSFDPSKAAKIHFDGTKISVQGRGATARGNLLTIGTGGTYVLSGRLDDGCIVVMASEDQVVQLVLDGASIPCKDDAPLYVIEAGKVVLTLTENSENYLSDGSSYALFHGDNKVDGCIYSKVDLVINGTGSLEVTGNFRHGIVSKDGLTVTGGRVRITSAGQGLSGRDYVKVGGGEVDIRSQTDGIQSSSTAKGRGLFYMAGGNLAIDAQNDAIQAENLVQIDGGTLSVTTRGGSENAPSSLSGSPHTQWSMAGAEKPEAEEEAVDFNAKGLKSAHTVRITGGEMEIDTYEDAIHANGSVEISGGNLSIFAGDDAVHADEDVLISGGTLHIPACYEGLEGATVTISGGDIAVTASDDGINAASKDPKKENRPKESLDGEDNDYFVRITGGTLSIDAAGDGIDTNGDLYVEGGSIQVCGASYTSDTALDYDGVAIITGGTILAAGSGPWAQGFGPLSTQYSFLCNLPDTVPGGIPLTLTDQSGQVLATYTPARMYQSVVYSSPALRKGETYFFLAADQSASVTLNRIDAANVTSQETRPTDSPY</sequence>
<dbReference type="AlphaFoldDB" id="A0A926I7L0"/>
<organism evidence="2 3">
    <name type="scientific">Zongyangia hominis</name>
    <dbReference type="NCBI Taxonomy" id="2763677"/>
    <lineage>
        <taxon>Bacteria</taxon>
        <taxon>Bacillati</taxon>
        <taxon>Bacillota</taxon>
        <taxon>Clostridia</taxon>
        <taxon>Eubacteriales</taxon>
        <taxon>Oscillospiraceae</taxon>
        <taxon>Zongyangia</taxon>
    </lineage>
</organism>
<feature type="compositionally biased region" description="Basic and acidic residues" evidence="1">
    <location>
        <begin position="390"/>
        <end position="402"/>
    </location>
</feature>
<evidence type="ECO:0000313" key="3">
    <source>
        <dbReference type="Proteomes" id="UP000660861"/>
    </source>
</evidence>
<evidence type="ECO:0000256" key="1">
    <source>
        <dbReference type="SAM" id="MobiDB-lite"/>
    </source>
</evidence>
<feature type="compositionally biased region" description="Polar residues" evidence="1">
    <location>
        <begin position="256"/>
        <end position="277"/>
    </location>
</feature>
<keyword evidence="3" id="KW-1185">Reference proteome</keyword>
<feature type="region of interest" description="Disordered" evidence="1">
    <location>
        <begin position="256"/>
        <end position="286"/>
    </location>
</feature>
<feature type="region of interest" description="Disordered" evidence="1">
    <location>
        <begin position="383"/>
        <end position="406"/>
    </location>
</feature>
<protein>
    <submittedName>
        <fullName evidence="2">Carbohydrate-binding domain-containing protein</fullName>
    </submittedName>
</protein>
<dbReference type="RefSeq" id="WP_262398311.1">
    <property type="nucleotide sequence ID" value="NZ_JACRTC010000008.1"/>
</dbReference>
<dbReference type="InterPro" id="IPR025584">
    <property type="entry name" value="Cthe_2159"/>
</dbReference>